<feature type="transmembrane region" description="Helical" evidence="1">
    <location>
        <begin position="124"/>
        <end position="143"/>
    </location>
</feature>
<evidence type="ECO:0000313" key="2">
    <source>
        <dbReference type="EMBL" id="SUZ54096.1"/>
    </source>
</evidence>
<reference evidence="2" key="1">
    <citation type="submission" date="2018-05" db="EMBL/GenBank/DDBJ databases">
        <authorList>
            <person name="Lanie J.A."/>
            <person name="Ng W.-L."/>
            <person name="Kazmierczak K.M."/>
            <person name="Andrzejewski T.M."/>
            <person name="Davidsen T.M."/>
            <person name="Wayne K.J."/>
            <person name="Tettelin H."/>
            <person name="Glass J.I."/>
            <person name="Rusch D."/>
            <person name="Podicherti R."/>
            <person name="Tsui H.-C.T."/>
            <person name="Winkler M.E."/>
        </authorList>
    </citation>
    <scope>NUCLEOTIDE SEQUENCE</scope>
</reference>
<dbReference type="EMBL" id="UINC01000367">
    <property type="protein sequence ID" value="SUZ54096.1"/>
    <property type="molecule type" value="Genomic_DNA"/>
</dbReference>
<accession>A0A381NHN4</accession>
<gene>
    <name evidence="2" type="ORF">METZ01_LOCUS6950</name>
</gene>
<keyword evidence="1" id="KW-0472">Membrane</keyword>
<dbReference type="InterPro" id="IPR018786">
    <property type="entry name" value="Mit_KHE1"/>
</dbReference>
<evidence type="ECO:0000256" key="1">
    <source>
        <dbReference type="SAM" id="Phobius"/>
    </source>
</evidence>
<organism evidence="2">
    <name type="scientific">marine metagenome</name>
    <dbReference type="NCBI Taxonomy" id="408172"/>
    <lineage>
        <taxon>unclassified sequences</taxon>
        <taxon>metagenomes</taxon>
        <taxon>ecological metagenomes</taxon>
    </lineage>
</organism>
<evidence type="ECO:0008006" key="3">
    <source>
        <dbReference type="Google" id="ProtNLM"/>
    </source>
</evidence>
<dbReference type="Pfam" id="PF10173">
    <property type="entry name" value="Mit_KHE1"/>
    <property type="match status" value="1"/>
</dbReference>
<protein>
    <recommendedName>
        <fullName evidence="3">Mitochondrial K+-H+ exchange-related protein</fullName>
    </recommendedName>
</protein>
<keyword evidence="1" id="KW-0812">Transmembrane</keyword>
<keyword evidence="1" id="KW-1133">Transmembrane helix</keyword>
<sequence length="224" mass="25509">MKKVFLLPAGEARYELYCEPSEIEHPRRFGMAGRVFGRVRAIVAAEQGRRRERRGAGSGVEGWITKVREGLVRGMTEWVSEQRLLWHLRHEISATLVFPDDLDSERASSIMRSTLQRDIDHHRIWMVVDGVAVIVFGPLFFFVPGPNLISWYFAAKTVGHWLAFQGARQGLSRVSWSTCESRGLTAVRQALTLPATERQHRLSAVSEELQLEHLVTFLERTVTA</sequence>
<proteinExistence type="predicted"/>
<dbReference type="AlphaFoldDB" id="A0A381NHN4"/>
<name>A0A381NHN4_9ZZZZ</name>